<evidence type="ECO:0000313" key="8">
    <source>
        <dbReference type="Proteomes" id="UP000580718"/>
    </source>
</evidence>
<feature type="compositionally biased region" description="Pro residues" evidence="5">
    <location>
        <begin position="406"/>
        <end position="416"/>
    </location>
</feature>
<dbReference type="GO" id="GO:0005737">
    <property type="term" value="C:cytoplasm"/>
    <property type="evidence" value="ECO:0007669"/>
    <property type="project" value="TreeGrafter"/>
</dbReference>
<dbReference type="AlphaFoldDB" id="A0A839Y5A6"/>
<keyword evidence="2" id="KW-0378">Hydrolase</keyword>
<proteinExistence type="inferred from homology"/>
<dbReference type="EMBL" id="JACIBU010000001">
    <property type="protein sequence ID" value="MBB3674923.1"/>
    <property type="molecule type" value="Genomic_DNA"/>
</dbReference>
<dbReference type="PANTHER" id="PTHR43782">
    <property type="entry name" value="ARGINASE"/>
    <property type="match status" value="1"/>
</dbReference>
<dbReference type="CDD" id="cd09999">
    <property type="entry name" value="Arginase-like_1"/>
    <property type="match status" value="1"/>
</dbReference>
<dbReference type="Proteomes" id="UP000580718">
    <property type="component" value="Unassembled WGS sequence"/>
</dbReference>
<evidence type="ECO:0000256" key="1">
    <source>
        <dbReference type="ARBA" id="ARBA00022723"/>
    </source>
</evidence>
<dbReference type="PANTHER" id="PTHR43782:SF3">
    <property type="entry name" value="ARGINASE"/>
    <property type="match status" value="1"/>
</dbReference>
<keyword evidence="1" id="KW-0479">Metal-binding</keyword>
<gene>
    <name evidence="7" type="ORF">FHX36_000658</name>
</gene>
<evidence type="ECO:0000256" key="2">
    <source>
        <dbReference type="ARBA" id="ARBA00022801"/>
    </source>
</evidence>
<evidence type="ECO:0000256" key="4">
    <source>
        <dbReference type="PROSITE-ProRule" id="PRU00742"/>
    </source>
</evidence>
<sequence length="835" mass="86600">MTETAVLIDLVSPHRVAPSRLPISWLSDDKIARELQAVQRRRAADAAYEAELIVALAHARPAALDPPAGAPGARRRSWTGGGVDGGVSEFFTAELSAVLNLGRGTADYRHARARTWLTKLPATFAALAAGELDERRATQLAEVLMHTSPDVAGQVEATLLSEARDLSVARLTARATQEMLRLDAAAAEQRRQAAAKAADVHLHPSATDGRATLAADLPGEEAVECYDVVDQLAGMLQAAGDDRPIGALRAHVLSLLVRRPADHGLPDVRADLTITADLAALTGAGHTPGEVNGLPITATHLRELLTRLGALGATAPDGGTLRYALTGPDGELLATTTPAELARLARRGCSTHPVAACGCPVLGPPPPTDAYAPTDRQRAFLAVRDRRCRSPTAGNAPAGPTWTTSPPTPAVEPPTAPTCAACAAPTTGSRPSPPAGGSPWTGTAPCTSPHPRASPGRPDHPACDHDHPACDHDHLSHPRHPRQMSRHRSRAPRRVASATGPPTTVARLPTRPARWSPPGDRCQPRTMTQGIGVIGVPTTAGSHNAGQEKAPAALRAAGLVDALRAAGVDVEDTGDLAVRRHRPTPPVDGVRDLDRVVELAAEVADRVSEVHAAGRRPLVLGGDCTVTLGVVAGLARHVDVGLAYVDGDADLNTPGGSTSGVLDTMGTTHLLGGGAPALAGLGPRVPLLPDDHLELFGFDPGELDTDQWTQLVAHRLSATPAPVVRTDPAGHAAAALRRLEAAADAVLVHLDVDVLDTNDFPLANFPHSAGLALDEVAAALAVFCSSDALAGLVLTEVNPDHDPDGVLLPRIVEVVAAALTPGQSPPATRRTAPVQ</sequence>
<dbReference type="SUPFAM" id="SSF52768">
    <property type="entry name" value="Arginase/deacetylase"/>
    <property type="match status" value="1"/>
</dbReference>
<name>A0A839Y5A6_9ACTN</name>
<feature type="domain" description="DUF222" evidence="6">
    <location>
        <begin position="91"/>
        <end position="305"/>
    </location>
</feature>
<dbReference type="GO" id="GO:0004053">
    <property type="term" value="F:arginase activity"/>
    <property type="evidence" value="ECO:0007669"/>
    <property type="project" value="TreeGrafter"/>
</dbReference>
<evidence type="ECO:0000256" key="3">
    <source>
        <dbReference type="ARBA" id="ARBA00023211"/>
    </source>
</evidence>
<dbReference type="Gene3D" id="3.40.800.10">
    <property type="entry name" value="Ureohydrolase domain"/>
    <property type="match status" value="1"/>
</dbReference>
<feature type="compositionally biased region" description="Low complexity" evidence="5">
    <location>
        <begin position="417"/>
        <end position="430"/>
    </location>
</feature>
<protein>
    <submittedName>
        <fullName evidence="7">Arginase family enzyme</fullName>
    </submittedName>
</protein>
<dbReference type="Pfam" id="PF02720">
    <property type="entry name" value="DUF222"/>
    <property type="match status" value="1"/>
</dbReference>
<dbReference type="InterPro" id="IPR003870">
    <property type="entry name" value="DUF222"/>
</dbReference>
<evidence type="ECO:0000259" key="6">
    <source>
        <dbReference type="Pfam" id="PF02720"/>
    </source>
</evidence>
<keyword evidence="3" id="KW-0464">Manganese</keyword>
<feature type="compositionally biased region" description="Basic residues" evidence="5">
    <location>
        <begin position="477"/>
        <end position="493"/>
    </location>
</feature>
<comment type="similarity">
    <text evidence="4">Belongs to the arginase family.</text>
</comment>
<dbReference type="Pfam" id="PF00491">
    <property type="entry name" value="Arginase"/>
    <property type="match status" value="1"/>
</dbReference>
<accession>A0A839Y5A6</accession>
<comment type="caution">
    <text evidence="7">The sequence shown here is derived from an EMBL/GenBank/DDBJ whole genome shotgun (WGS) entry which is preliminary data.</text>
</comment>
<dbReference type="GO" id="GO:0030145">
    <property type="term" value="F:manganese ion binding"/>
    <property type="evidence" value="ECO:0007669"/>
    <property type="project" value="TreeGrafter"/>
</dbReference>
<evidence type="ECO:0000256" key="5">
    <source>
        <dbReference type="SAM" id="MobiDB-lite"/>
    </source>
</evidence>
<evidence type="ECO:0000313" key="7">
    <source>
        <dbReference type="EMBL" id="MBB3674923.1"/>
    </source>
</evidence>
<dbReference type="InterPro" id="IPR006035">
    <property type="entry name" value="Ureohydrolase"/>
</dbReference>
<dbReference type="RefSeq" id="WP_309147299.1">
    <property type="nucleotide sequence ID" value="NZ_JACIBU010000001.1"/>
</dbReference>
<feature type="compositionally biased region" description="Basic and acidic residues" evidence="5">
    <location>
        <begin position="457"/>
        <end position="476"/>
    </location>
</feature>
<feature type="region of interest" description="Disordered" evidence="5">
    <location>
        <begin position="388"/>
        <end position="525"/>
    </location>
</feature>
<dbReference type="PROSITE" id="PS51409">
    <property type="entry name" value="ARGINASE_2"/>
    <property type="match status" value="1"/>
</dbReference>
<dbReference type="InterPro" id="IPR023696">
    <property type="entry name" value="Ureohydrolase_dom_sf"/>
</dbReference>
<organism evidence="7 8">
    <name type="scientific">Modestobacter versicolor</name>
    <dbReference type="NCBI Taxonomy" id="429133"/>
    <lineage>
        <taxon>Bacteria</taxon>
        <taxon>Bacillati</taxon>
        <taxon>Actinomycetota</taxon>
        <taxon>Actinomycetes</taxon>
        <taxon>Geodermatophilales</taxon>
        <taxon>Geodermatophilaceae</taxon>
        <taxon>Modestobacter</taxon>
    </lineage>
</organism>
<reference evidence="7 8" key="1">
    <citation type="submission" date="2020-08" db="EMBL/GenBank/DDBJ databases">
        <title>Sequencing the genomes of 1000 actinobacteria strains.</title>
        <authorList>
            <person name="Klenk H.-P."/>
        </authorList>
    </citation>
    <scope>NUCLEOTIDE SEQUENCE [LARGE SCALE GENOMIC DNA]</scope>
    <source>
        <strain evidence="7 8">DSM 16678</strain>
    </source>
</reference>